<dbReference type="AlphaFoldDB" id="A0A0E9VLR4"/>
<protein>
    <submittedName>
        <fullName evidence="1">Uncharacterized protein</fullName>
    </submittedName>
</protein>
<reference evidence="1" key="1">
    <citation type="submission" date="2014-11" db="EMBL/GenBank/DDBJ databases">
        <authorList>
            <person name="Amaro Gonzalez C."/>
        </authorList>
    </citation>
    <scope>NUCLEOTIDE SEQUENCE</scope>
</reference>
<accession>A0A0E9VLR4</accession>
<name>A0A0E9VLR4_ANGAN</name>
<reference evidence="1" key="2">
    <citation type="journal article" date="2015" name="Fish Shellfish Immunol.">
        <title>Early steps in the European eel (Anguilla anguilla)-Vibrio vulnificus interaction in the gills: Role of the RtxA13 toxin.</title>
        <authorList>
            <person name="Callol A."/>
            <person name="Pajuelo D."/>
            <person name="Ebbesson L."/>
            <person name="Teles M."/>
            <person name="MacKenzie S."/>
            <person name="Amaro C."/>
        </authorList>
    </citation>
    <scope>NUCLEOTIDE SEQUENCE</scope>
</reference>
<sequence length="28" mass="3218">MNADQMFKTTQFIGNTDSNEPFRILANI</sequence>
<proteinExistence type="predicted"/>
<evidence type="ECO:0000313" key="1">
    <source>
        <dbReference type="EMBL" id="JAH78173.1"/>
    </source>
</evidence>
<dbReference type="EMBL" id="GBXM01030404">
    <property type="protein sequence ID" value="JAH78173.1"/>
    <property type="molecule type" value="Transcribed_RNA"/>
</dbReference>
<organism evidence="1">
    <name type="scientific">Anguilla anguilla</name>
    <name type="common">European freshwater eel</name>
    <name type="synonym">Muraena anguilla</name>
    <dbReference type="NCBI Taxonomy" id="7936"/>
    <lineage>
        <taxon>Eukaryota</taxon>
        <taxon>Metazoa</taxon>
        <taxon>Chordata</taxon>
        <taxon>Craniata</taxon>
        <taxon>Vertebrata</taxon>
        <taxon>Euteleostomi</taxon>
        <taxon>Actinopterygii</taxon>
        <taxon>Neopterygii</taxon>
        <taxon>Teleostei</taxon>
        <taxon>Anguilliformes</taxon>
        <taxon>Anguillidae</taxon>
        <taxon>Anguilla</taxon>
    </lineage>
</organism>